<dbReference type="SUPFAM" id="SSF48452">
    <property type="entry name" value="TPR-like"/>
    <property type="match status" value="1"/>
</dbReference>
<evidence type="ECO:0000313" key="4">
    <source>
        <dbReference type="Proteomes" id="UP000053599"/>
    </source>
</evidence>
<name>A0A0D1VWU2_9EURO</name>
<feature type="compositionally biased region" description="Basic residues" evidence="1">
    <location>
        <begin position="103"/>
        <end position="112"/>
    </location>
</feature>
<feature type="compositionally biased region" description="Low complexity" evidence="1">
    <location>
        <begin position="123"/>
        <end position="139"/>
    </location>
</feature>
<dbReference type="OrthoDB" id="539213at2759"/>
<dbReference type="AlphaFoldDB" id="A0A0D1VWU2"/>
<feature type="compositionally biased region" description="Polar residues" evidence="1">
    <location>
        <begin position="113"/>
        <end position="122"/>
    </location>
</feature>
<dbReference type="EMBL" id="KN846953">
    <property type="protein sequence ID" value="KIV80765.1"/>
    <property type="molecule type" value="Genomic_DNA"/>
</dbReference>
<protein>
    <recommendedName>
        <fullName evidence="2">Clr5 domain-containing protein</fullName>
    </recommendedName>
</protein>
<dbReference type="InterPro" id="IPR025676">
    <property type="entry name" value="Clr5_dom"/>
</dbReference>
<gene>
    <name evidence="3" type="ORF">PV11_08243</name>
</gene>
<dbReference type="PANTHER" id="PTHR38788:SF3">
    <property type="entry name" value="CLR5 DOMAIN-CONTAINING PROTEIN"/>
    <property type="match status" value="1"/>
</dbReference>
<organism evidence="3 4">
    <name type="scientific">Exophiala sideris</name>
    <dbReference type="NCBI Taxonomy" id="1016849"/>
    <lineage>
        <taxon>Eukaryota</taxon>
        <taxon>Fungi</taxon>
        <taxon>Dikarya</taxon>
        <taxon>Ascomycota</taxon>
        <taxon>Pezizomycotina</taxon>
        <taxon>Eurotiomycetes</taxon>
        <taxon>Chaetothyriomycetidae</taxon>
        <taxon>Chaetothyriales</taxon>
        <taxon>Herpotrichiellaceae</taxon>
        <taxon>Exophiala</taxon>
    </lineage>
</organism>
<sequence>MDQNTTKYRPQSPKDWEQWRPVFVRLYIDEQKPLAEVMTIMREDYNVWASVKMYKNKIKEWRLGKYMKGNLAQQILEGDIPSYKGIRAAGSPEEVRRRAERSLKRKNARQRARTLNQPPQLVTETSSSPTSPWSPQETSTALVTWSASPESVVSPTISTIHLTTGVTEQFLQNLRVWTHEAYSRGHWDTSIQLPGQHNNGRGAARLLSSYLTSGITLFESGKHKLAFGHWDQAFAGFQSPHLFKSWYHDIPMRLLFEVGRVAHMGHQPLAALLLKSIKRWAHNFLDADDCRHALFSAFGDLEVPQLKDLYDRAARCMFQGLETRIERDNQLLYEVRLNRALDMLWYNPEADLSEWLPQVAEVDRVCGATNYYSVYFLLLEAYRLVARQSYTEADEVCSQVRERLTELEKTHGSIDPWRVGLGYRRLGRQQFLKGRFADARRSFNTAYRYVKSNPKLSTSVMIEICQRQISMANDQEDKVLWQDILSRLEQQTKPQEEDEIPRWPSEYSTNGTLQIGRQRGLSPARSQRRGTW</sequence>
<feature type="domain" description="Clr5" evidence="2">
    <location>
        <begin position="12"/>
        <end position="65"/>
    </location>
</feature>
<feature type="region of interest" description="Disordered" evidence="1">
    <location>
        <begin position="491"/>
        <end position="532"/>
    </location>
</feature>
<dbReference type="InterPro" id="IPR011990">
    <property type="entry name" value="TPR-like_helical_dom_sf"/>
</dbReference>
<dbReference type="Proteomes" id="UP000053599">
    <property type="component" value="Unassembled WGS sequence"/>
</dbReference>
<accession>A0A0D1VWU2</accession>
<evidence type="ECO:0000313" key="3">
    <source>
        <dbReference type="EMBL" id="KIV80765.1"/>
    </source>
</evidence>
<dbReference type="Pfam" id="PF14420">
    <property type="entry name" value="Clr5"/>
    <property type="match status" value="1"/>
</dbReference>
<dbReference type="HOGENOM" id="CLU_510009_0_0_1"/>
<feature type="region of interest" description="Disordered" evidence="1">
    <location>
        <begin position="88"/>
        <end position="139"/>
    </location>
</feature>
<reference evidence="3 4" key="1">
    <citation type="submission" date="2015-01" db="EMBL/GenBank/DDBJ databases">
        <title>The Genome Sequence of Exophiala sideris CBS121828.</title>
        <authorList>
            <consortium name="The Broad Institute Genomics Platform"/>
            <person name="Cuomo C."/>
            <person name="de Hoog S."/>
            <person name="Gorbushina A."/>
            <person name="Stielow B."/>
            <person name="Teixiera M."/>
            <person name="Abouelleil A."/>
            <person name="Chapman S.B."/>
            <person name="Priest M."/>
            <person name="Young S.K."/>
            <person name="Wortman J."/>
            <person name="Nusbaum C."/>
            <person name="Birren B."/>
        </authorList>
    </citation>
    <scope>NUCLEOTIDE SEQUENCE [LARGE SCALE GENOMIC DNA]</scope>
    <source>
        <strain evidence="3 4">CBS 121828</strain>
    </source>
</reference>
<evidence type="ECO:0000259" key="2">
    <source>
        <dbReference type="Pfam" id="PF14420"/>
    </source>
</evidence>
<feature type="compositionally biased region" description="Basic and acidic residues" evidence="1">
    <location>
        <begin position="93"/>
        <end position="102"/>
    </location>
</feature>
<proteinExistence type="predicted"/>
<dbReference type="PANTHER" id="PTHR38788">
    <property type="entry name" value="CLR5 DOMAIN-CONTAINING PROTEIN"/>
    <property type="match status" value="1"/>
</dbReference>
<evidence type="ECO:0000256" key="1">
    <source>
        <dbReference type="SAM" id="MobiDB-lite"/>
    </source>
</evidence>
<dbReference type="STRING" id="1016849.A0A0D1VWU2"/>
<feature type="compositionally biased region" description="Polar residues" evidence="1">
    <location>
        <begin position="506"/>
        <end position="515"/>
    </location>
</feature>